<sequence>MNQRELPTSVNVTSWTFMILGGLAILSGIFHSYVALYYEQVDGIFDVYPGILQVIIALGVAILGYKLRCGGKQTPKLVITICILLALVFIVFGVVQSVEWGTSMPLVSTVLYLIPLACIGKAFMSEKVNAYYTKGAA</sequence>
<accession>A0A317CAN1</accession>
<comment type="caution">
    <text evidence="2">The sequence shown here is derived from an EMBL/GenBank/DDBJ whole genome shotgun (WGS) entry which is preliminary data.</text>
</comment>
<gene>
    <name evidence="2" type="ORF">DKT75_17525</name>
</gene>
<feature type="transmembrane region" description="Helical" evidence="1">
    <location>
        <begin position="12"/>
        <end position="35"/>
    </location>
</feature>
<proteinExistence type="predicted"/>
<keyword evidence="3" id="KW-1185">Reference proteome</keyword>
<dbReference type="OrthoDB" id="9809509at2"/>
<dbReference type="AlphaFoldDB" id="A0A317CAN1"/>
<reference evidence="2 3" key="1">
    <citation type="submission" date="2018-05" db="EMBL/GenBank/DDBJ databases">
        <title>Leucothrix arctica sp. nov., isolated from Arctic seawater.</title>
        <authorList>
            <person name="Choi A."/>
            <person name="Baek K."/>
        </authorList>
    </citation>
    <scope>NUCLEOTIDE SEQUENCE [LARGE SCALE GENOMIC DNA]</scope>
    <source>
        <strain evidence="2 3">IMCC9719</strain>
    </source>
</reference>
<keyword evidence="1" id="KW-1133">Transmembrane helix</keyword>
<dbReference type="Proteomes" id="UP000245506">
    <property type="component" value="Unassembled WGS sequence"/>
</dbReference>
<feature type="transmembrane region" description="Helical" evidence="1">
    <location>
        <begin position="47"/>
        <end position="65"/>
    </location>
</feature>
<dbReference type="EMBL" id="QGKL01000042">
    <property type="protein sequence ID" value="PWQ93430.1"/>
    <property type="molecule type" value="Genomic_DNA"/>
</dbReference>
<evidence type="ECO:0000313" key="2">
    <source>
        <dbReference type="EMBL" id="PWQ93430.1"/>
    </source>
</evidence>
<keyword evidence="1" id="KW-0812">Transmembrane</keyword>
<feature type="transmembrane region" description="Helical" evidence="1">
    <location>
        <begin position="104"/>
        <end position="124"/>
    </location>
</feature>
<keyword evidence="1" id="KW-0472">Membrane</keyword>
<protein>
    <submittedName>
        <fullName evidence="2">Uncharacterized protein</fullName>
    </submittedName>
</protein>
<evidence type="ECO:0000256" key="1">
    <source>
        <dbReference type="SAM" id="Phobius"/>
    </source>
</evidence>
<name>A0A317CAN1_9GAMM</name>
<dbReference type="RefSeq" id="WP_109825206.1">
    <property type="nucleotide sequence ID" value="NZ_QGKL01000042.1"/>
</dbReference>
<evidence type="ECO:0000313" key="3">
    <source>
        <dbReference type="Proteomes" id="UP000245506"/>
    </source>
</evidence>
<organism evidence="2 3">
    <name type="scientific">Leucothrix arctica</name>
    <dbReference type="NCBI Taxonomy" id="1481894"/>
    <lineage>
        <taxon>Bacteria</taxon>
        <taxon>Pseudomonadati</taxon>
        <taxon>Pseudomonadota</taxon>
        <taxon>Gammaproteobacteria</taxon>
        <taxon>Thiotrichales</taxon>
        <taxon>Thiotrichaceae</taxon>
        <taxon>Leucothrix</taxon>
    </lineage>
</organism>
<feature type="transmembrane region" description="Helical" evidence="1">
    <location>
        <begin position="77"/>
        <end position="98"/>
    </location>
</feature>